<dbReference type="Proteomes" id="UP001651880">
    <property type="component" value="Unassembled WGS sequence"/>
</dbReference>
<dbReference type="SUPFAM" id="SSF51735">
    <property type="entry name" value="NAD(P)-binding Rossmann-fold domains"/>
    <property type="match status" value="1"/>
</dbReference>
<dbReference type="InterPro" id="IPR003462">
    <property type="entry name" value="ODC_Mu_crystall"/>
</dbReference>
<dbReference type="InterPro" id="IPR036291">
    <property type="entry name" value="NAD(P)-bd_dom_sf"/>
</dbReference>
<keyword evidence="2" id="KW-1185">Reference proteome</keyword>
<dbReference type="InterPro" id="IPR023401">
    <property type="entry name" value="ODC_N"/>
</dbReference>
<accession>A0ABT1NHK7</accession>
<dbReference type="RefSeq" id="WP_255228253.1">
    <property type="nucleotide sequence ID" value="NZ_JAJEKE010000014.1"/>
</dbReference>
<name>A0ABT1NHK7_9FIRM</name>
<proteinExistence type="predicted"/>
<dbReference type="Gene3D" id="3.30.1780.10">
    <property type="entry name" value="ornithine cyclodeaminase, domain 1"/>
    <property type="match status" value="1"/>
</dbReference>
<comment type="caution">
    <text evidence="1">The sequence shown here is derived from an EMBL/GenBank/DDBJ whole genome shotgun (WGS) entry which is preliminary data.</text>
</comment>
<organism evidence="1 2">
    <name type="scientific">Lutispora saccharofermentans</name>
    <dbReference type="NCBI Taxonomy" id="3024236"/>
    <lineage>
        <taxon>Bacteria</taxon>
        <taxon>Bacillati</taxon>
        <taxon>Bacillota</taxon>
        <taxon>Clostridia</taxon>
        <taxon>Lutisporales</taxon>
        <taxon>Lutisporaceae</taxon>
        <taxon>Lutispora</taxon>
    </lineage>
</organism>
<evidence type="ECO:0000313" key="2">
    <source>
        <dbReference type="Proteomes" id="UP001651880"/>
    </source>
</evidence>
<evidence type="ECO:0000313" key="1">
    <source>
        <dbReference type="EMBL" id="MCQ1530732.1"/>
    </source>
</evidence>
<dbReference type="EMBL" id="JAJEKE010000014">
    <property type="protein sequence ID" value="MCQ1530732.1"/>
    <property type="molecule type" value="Genomic_DNA"/>
</dbReference>
<protein>
    <submittedName>
        <fullName evidence="1">Ornithine cyclodeaminase family protein</fullName>
    </submittedName>
</protein>
<sequence length="320" mass="35410">MIYLNKEDILESLASYEEIMEAVEDAYKAYEIGNYKMPSRLREDMGQNALLLMPCINAQGLGTKILTVFPGNSAADKPAIDGVMILNDMATGEPTAIMDAKTLTALRTGALGGVAVKYLANDKTNTVGVIGAGTQGFYQAVFACSARKVKVLRVYDNRPEVMDSFIGRVRPEIPYDVDIRYCQSAEELLTDSETVITATNSNRPVIPDDEELLKGKCFIGIGSFKPNMREYPESLFKICRHVYIDTYHALHESGDLITPINEGWIKKDRISHFGELINAKQGKSVDTILFKAVGMALFDLFAAQRIFEAAREKGIGQEIK</sequence>
<dbReference type="Gene3D" id="3.40.50.720">
    <property type="entry name" value="NAD(P)-binding Rossmann-like Domain"/>
    <property type="match status" value="1"/>
</dbReference>
<reference evidence="1 2" key="1">
    <citation type="submission" date="2021-10" db="EMBL/GenBank/DDBJ databases">
        <title>Lutispora strain m25 sp. nov., a thermophilic, non-spore-forming bacterium isolated from a lab-scale methanogenic bioreactor digesting anaerobic sludge.</title>
        <authorList>
            <person name="El Houari A."/>
            <person name="Mcdonald J."/>
        </authorList>
    </citation>
    <scope>NUCLEOTIDE SEQUENCE [LARGE SCALE GENOMIC DNA]</scope>
    <source>
        <strain evidence="2">m25</strain>
    </source>
</reference>
<dbReference type="PANTHER" id="PTHR13812">
    <property type="entry name" value="KETIMINE REDUCTASE MU-CRYSTALLIN"/>
    <property type="match status" value="1"/>
</dbReference>
<gene>
    <name evidence="1" type="ORF">LJD61_14410</name>
</gene>
<dbReference type="PANTHER" id="PTHR13812:SF19">
    <property type="entry name" value="KETIMINE REDUCTASE MU-CRYSTALLIN"/>
    <property type="match status" value="1"/>
</dbReference>
<dbReference type="PIRSF" id="PIRSF001439">
    <property type="entry name" value="CryM"/>
    <property type="match status" value="1"/>
</dbReference>
<dbReference type="Pfam" id="PF02423">
    <property type="entry name" value="OCD_Mu_crystall"/>
    <property type="match status" value="1"/>
</dbReference>